<organism evidence="1 2">
    <name type="scientific">Gimesia fumaroli</name>
    <dbReference type="NCBI Taxonomy" id="2527976"/>
    <lineage>
        <taxon>Bacteria</taxon>
        <taxon>Pseudomonadati</taxon>
        <taxon>Planctomycetota</taxon>
        <taxon>Planctomycetia</taxon>
        <taxon>Planctomycetales</taxon>
        <taxon>Planctomycetaceae</taxon>
        <taxon>Gimesia</taxon>
    </lineage>
</organism>
<name>A0A518II62_9PLAN</name>
<dbReference type="AlphaFoldDB" id="A0A518II62"/>
<keyword evidence="2" id="KW-1185">Reference proteome</keyword>
<gene>
    <name evidence="1" type="ORF">Enr17x_48460</name>
</gene>
<dbReference type="KEGG" id="gfm:Enr17x_48460"/>
<protein>
    <submittedName>
        <fullName evidence="1">Uncharacterized protein</fullName>
    </submittedName>
</protein>
<evidence type="ECO:0000313" key="2">
    <source>
        <dbReference type="Proteomes" id="UP000318313"/>
    </source>
</evidence>
<sequence length="47" mass="5432">MIVGLLRLYNVLWDEMLYNVLWAEITRIGSEHSAKKNPEIDSTNIQG</sequence>
<evidence type="ECO:0000313" key="1">
    <source>
        <dbReference type="EMBL" id="QDV52778.1"/>
    </source>
</evidence>
<dbReference type="EMBL" id="CP037452">
    <property type="protein sequence ID" value="QDV52778.1"/>
    <property type="molecule type" value="Genomic_DNA"/>
</dbReference>
<accession>A0A518II62</accession>
<reference evidence="1 2" key="1">
    <citation type="submission" date="2019-03" db="EMBL/GenBank/DDBJ databases">
        <title>Deep-cultivation of Planctomycetes and their phenomic and genomic characterization uncovers novel biology.</title>
        <authorList>
            <person name="Wiegand S."/>
            <person name="Jogler M."/>
            <person name="Boedeker C."/>
            <person name="Pinto D."/>
            <person name="Vollmers J."/>
            <person name="Rivas-Marin E."/>
            <person name="Kohn T."/>
            <person name="Peeters S.H."/>
            <person name="Heuer A."/>
            <person name="Rast P."/>
            <person name="Oberbeckmann S."/>
            <person name="Bunk B."/>
            <person name="Jeske O."/>
            <person name="Meyerdierks A."/>
            <person name="Storesund J.E."/>
            <person name="Kallscheuer N."/>
            <person name="Luecker S."/>
            <person name="Lage O.M."/>
            <person name="Pohl T."/>
            <person name="Merkel B.J."/>
            <person name="Hornburger P."/>
            <person name="Mueller R.-W."/>
            <person name="Bruemmer F."/>
            <person name="Labrenz M."/>
            <person name="Spormann A.M."/>
            <person name="Op den Camp H."/>
            <person name="Overmann J."/>
            <person name="Amann R."/>
            <person name="Jetten M.S.M."/>
            <person name="Mascher T."/>
            <person name="Medema M.H."/>
            <person name="Devos D.P."/>
            <person name="Kaster A.-K."/>
            <person name="Ovreas L."/>
            <person name="Rohde M."/>
            <person name="Galperin M.Y."/>
            <person name="Jogler C."/>
        </authorList>
    </citation>
    <scope>NUCLEOTIDE SEQUENCE [LARGE SCALE GENOMIC DNA]</scope>
    <source>
        <strain evidence="1 2">Enr17</strain>
    </source>
</reference>
<dbReference type="Proteomes" id="UP000318313">
    <property type="component" value="Chromosome"/>
</dbReference>
<proteinExistence type="predicted"/>